<name>A0ACC2R6X6_9NEOP</name>
<evidence type="ECO:0000313" key="2">
    <source>
        <dbReference type="Proteomes" id="UP001231649"/>
    </source>
</evidence>
<sequence length="286" mass="32495">MSITRVLGFLAMLIGFAHCFSWDIVVAGNKQLNFYSNGMHTHTEEIAAATKIASITYDPIGYRLLFINENHLNTTMSIYDLTTGKIQTVYKVKSTVTELEVIAYEPVTQLLFIKNGSNIYSFSLNSASAKIAKYGNLVVKSDNYVRDIAVDSCGGYIYWITDRNIEKARFDGSQREVIIDSTVIFRRSLAVDQQTQKMYWIDCKLEKSVYYMSIESADLNGNNRKRLHISVNLASSIAVSKDFIYWQDNSNEGIWQLPNLECSRTSTKKIRYASWHKLLALSTCSC</sequence>
<organism evidence="1 2">
    <name type="scientific">Mythimna loreyi</name>
    <dbReference type="NCBI Taxonomy" id="667449"/>
    <lineage>
        <taxon>Eukaryota</taxon>
        <taxon>Metazoa</taxon>
        <taxon>Ecdysozoa</taxon>
        <taxon>Arthropoda</taxon>
        <taxon>Hexapoda</taxon>
        <taxon>Insecta</taxon>
        <taxon>Pterygota</taxon>
        <taxon>Neoptera</taxon>
        <taxon>Endopterygota</taxon>
        <taxon>Lepidoptera</taxon>
        <taxon>Glossata</taxon>
        <taxon>Ditrysia</taxon>
        <taxon>Noctuoidea</taxon>
        <taxon>Noctuidae</taxon>
        <taxon>Noctuinae</taxon>
        <taxon>Hadenini</taxon>
        <taxon>Mythimna</taxon>
    </lineage>
</organism>
<evidence type="ECO:0000313" key="1">
    <source>
        <dbReference type="EMBL" id="KAJ8735029.1"/>
    </source>
</evidence>
<protein>
    <submittedName>
        <fullName evidence="1">Uncharacterized protein</fullName>
    </submittedName>
</protein>
<dbReference type="EMBL" id="CM056781">
    <property type="protein sequence ID" value="KAJ8735029.1"/>
    <property type="molecule type" value="Genomic_DNA"/>
</dbReference>
<proteinExistence type="predicted"/>
<reference evidence="1" key="1">
    <citation type="submission" date="2023-03" db="EMBL/GenBank/DDBJ databases">
        <title>Chromosome-level genomes of two armyworms, Mythimna separata and Mythimna loreyi, provide insights into the biosynthesis and reception of sex pheromones.</title>
        <authorList>
            <person name="Zhao H."/>
        </authorList>
    </citation>
    <scope>NUCLEOTIDE SEQUENCE</scope>
    <source>
        <strain evidence="1">BeijingLab</strain>
    </source>
</reference>
<dbReference type="Proteomes" id="UP001231649">
    <property type="component" value="Chromosome 5"/>
</dbReference>
<gene>
    <name evidence="1" type="ORF">PYW08_014279</name>
</gene>
<keyword evidence="2" id="KW-1185">Reference proteome</keyword>
<accession>A0ACC2R6X6</accession>
<comment type="caution">
    <text evidence="1">The sequence shown here is derived from an EMBL/GenBank/DDBJ whole genome shotgun (WGS) entry which is preliminary data.</text>
</comment>